<dbReference type="Pfam" id="PF09817">
    <property type="entry name" value="Zwilch"/>
    <property type="match status" value="1"/>
</dbReference>
<dbReference type="HOGENOM" id="CLU_466141_0_0_1"/>
<evidence type="ECO:0000256" key="3">
    <source>
        <dbReference type="ARBA" id="ARBA00022454"/>
    </source>
</evidence>
<evidence type="ECO:0000313" key="13">
    <source>
        <dbReference type="Proteomes" id="UP000002279"/>
    </source>
</evidence>
<evidence type="ECO:0000256" key="2">
    <source>
        <dbReference type="ARBA" id="ARBA00009062"/>
    </source>
</evidence>
<dbReference type="GO" id="GO:1990423">
    <property type="term" value="C:RZZ complex"/>
    <property type="evidence" value="ECO:0000318"/>
    <property type="project" value="GO_Central"/>
</dbReference>
<reference evidence="12" key="2">
    <citation type="submission" date="2025-08" db="UniProtKB">
        <authorList>
            <consortium name="Ensembl"/>
        </authorList>
    </citation>
    <scope>IDENTIFICATION</scope>
    <source>
        <strain evidence="12">Glennie</strain>
    </source>
</reference>
<keyword evidence="8 11" id="KW-0137">Centromere</keyword>
<dbReference type="FunFam" id="1.20.58.730:FF:000001">
    <property type="entry name" value="Protein zwilch homolog"/>
    <property type="match status" value="1"/>
</dbReference>
<dbReference type="CTD" id="55055"/>
<keyword evidence="4 11" id="KW-0132">Cell division</keyword>
<dbReference type="eggNOG" id="KOG4803">
    <property type="taxonomic scope" value="Eukaryota"/>
</dbReference>
<dbReference type="Gene3D" id="2.20.25.230">
    <property type="match status" value="1"/>
</dbReference>
<dbReference type="FunFam" id="2.20.25.230:FF:000001">
    <property type="entry name" value="protein zwilch homolog isoform X1"/>
    <property type="match status" value="1"/>
</dbReference>
<dbReference type="GeneTree" id="ENSGT00390000013696"/>
<dbReference type="GO" id="GO:0051301">
    <property type="term" value="P:cell division"/>
    <property type="evidence" value="ECO:0007669"/>
    <property type="project" value="UniProtKB-UniRule"/>
</dbReference>
<reference evidence="12" key="3">
    <citation type="submission" date="2025-09" db="UniProtKB">
        <authorList>
            <consortium name="Ensembl"/>
        </authorList>
    </citation>
    <scope>IDENTIFICATION</scope>
    <source>
        <strain evidence="12">Glennie</strain>
    </source>
</reference>
<protein>
    <recommendedName>
        <fullName evidence="11">Protein zwilch</fullName>
    </recommendedName>
</protein>
<evidence type="ECO:0000256" key="1">
    <source>
        <dbReference type="ARBA" id="ARBA00004629"/>
    </source>
</evidence>
<organism evidence="12 13">
    <name type="scientific">Ornithorhynchus anatinus</name>
    <name type="common">Duckbill platypus</name>
    <dbReference type="NCBI Taxonomy" id="9258"/>
    <lineage>
        <taxon>Eukaryota</taxon>
        <taxon>Metazoa</taxon>
        <taxon>Chordata</taxon>
        <taxon>Craniata</taxon>
        <taxon>Vertebrata</taxon>
        <taxon>Euteleostomi</taxon>
        <taxon>Mammalia</taxon>
        <taxon>Monotremata</taxon>
        <taxon>Ornithorhynchidae</taxon>
        <taxon>Ornithorhynchus</taxon>
    </lineage>
</organism>
<comment type="similarity">
    <text evidence="2 11">Belongs to the ZWILCH family.</text>
</comment>
<evidence type="ECO:0000256" key="10">
    <source>
        <dbReference type="ARBA" id="ARBA00063486"/>
    </source>
</evidence>
<dbReference type="PANTHER" id="PTHR15995:SF1">
    <property type="entry name" value="PROTEIN ZWILCH HOMOLOG"/>
    <property type="match status" value="1"/>
</dbReference>
<dbReference type="InParanoid" id="F7FDV4"/>
<dbReference type="Gene3D" id="1.20.58.730">
    <property type="match status" value="1"/>
</dbReference>
<dbReference type="RefSeq" id="XP_007665746.1">
    <property type="nucleotide sequence ID" value="XM_007667556.4"/>
</dbReference>
<name>F7FDV4_ORNAN</name>
<dbReference type="FunFam" id="1.10.287.1880:FF:000001">
    <property type="entry name" value="Protein zwilch homolog"/>
    <property type="match status" value="1"/>
</dbReference>
<dbReference type="Bgee" id="ENSOANG00000004555">
    <property type="expression patterns" value="Expressed in ovary and 8 other cell types or tissues"/>
</dbReference>
<comment type="function">
    <text evidence="9 11">Essential component of the mitotic checkpoint, which prevents cells from prematurely exiting mitosis. Required for the assembly of the dynein-dynactin and MAD1-MAD2 complexes onto kinetochores. Its function related to the spindle assembly machinery is proposed to depend on its association in the mitotic RZZ complex.</text>
</comment>
<reference evidence="12 13" key="1">
    <citation type="journal article" date="2008" name="Nature">
        <title>Genome analysis of the platypus reveals unique signatures of evolution.</title>
        <authorList>
            <person name="Warren W.C."/>
            <person name="Hillier L.W."/>
            <person name="Marshall Graves J.A."/>
            <person name="Birney E."/>
            <person name="Ponting C.P."/>
            <person name="Grutzner F."/>
            <person name="Belov K."/>
            <person name="Miller W."/>
            <person name="Clarke L."/>
            <person name="Chinwalla A.T."/>
            <person name="Yang S.P."/>
            <person name="Heger A."/>
            <person name="Locke D.P."/>
            <person name="Miethke P."/>
            <person name="Waters P.D."/>
            <person name="Veyrunes F."/>
            <person name="Fulton L."/>
            <person name="Fulton B."/>
            <person name="Graves T."/>
            <person name="Wallis J."/>
            <person name="Puente X.S."/>
            <person name="Lopez-Otin C."/>
            <person name="Ordonez G.R."/>
            <person name="Eichler E.E."/>
            <person name="Chen L."/>
            <person name="Cheng Z."/>
            <person name="Deakin J.E."/>
            <person name="Alsop A."/>
            <person name="Thompson K."/>
            <person name="Kirby P."/>
            <person name="Papenfuss A.T."/>
            <person name="Wakefield M.J."/>
            <person name="Olender T."/>
            <person name="Lancet D."/>
            <person name="Huttley G.A."/>
            <person name="Smit A.F."/>
            <person name="Pask A."/>
            <person name="Temple-Smith P."/>
            <person name="Batzer M.A."/>
            <person name="Walker J.A."/>
            <person name="Konkel M.K."/>
            <person name="Harris R.S."/>
            <person name="Whittington C.M."/>
            <person name="Wong E.S."/>
            <person name="Gemmell N.J."/>
            <person name="Buschiazzo E."/>
            <person name="Vargas Jentzsch I.M."/>
            <person name="Merkel A."/>
            <person name="Schmitz J."/>
            <person name="Zemann A."/>
            <person name="Churakov G."/>
            <person name="Kriegs J.O."/>
            <person name="Brosius J."/>
            <person name="Murchison E.P."/>
            <person name="Sachidanandam R."/>
            <person name="Smith C."/>
            <person name="Hannon G.J."/>
            <person name="Tsend-Ayush E."/>
            <person name="McMillan D."/>
            <person name="Attenborough R."/>
            <person name="Rens W."/>
            <person name="Ferguson-Smith M."/>
            <person name="Lefevre C.M."/>
            <person name="Sharp J.A."/>
            <person name="Nicholas K.R."/>
            <person name="Ray D.A."/>
            <person name="Kube M."/>
            <person name="Reinhardt R."/>
            <person name="Pringle T.H."/>
            <person name="Taylor J."/>
            <person name="Jones R.C."/>
            <person name="Nixon B."/>
            <person name="Dacheux J.L."/>
            <person name="Niwa H."/>
            <person name="Sekita Y."/>
            <person name="Huang X."/>
            <person name="Stark A."/>
            <person name="Kheradpour P."/>
            <person name="Kellis M."/>
            <person name="Flicek P."/>
            <person name="Chen Y."/>
            <person name="Webber C."/>
            <person name="Hardison R."/>
            <person name="Nelson J."/>
            <person name="Hallsworth-Pepin K."/>
            <person name="Delehaunty K."/>
            <person name="Markovic C."/>
            <person name="Minx P."/>
            <person name="Feng Y."/>
            <person name="Kremitzki C."/>
            <person name="Mitreva M."/>
            <person name="Glasscock J."/>
            <person name="Wylie T."/>
            <person name="Wohldmann P."/>
            <person name="Thiru P."/>
            <person name="Nhan M.N."/>
            <person name="Pohl C.S."/>
            <person name="Smith S.M."/>
            <person name="Hou S."/>
            <person name="Nefedov M."/>
            <person name="de Jong P.J."/>
            <person name="Renfree M.B."/>
            <person name="Mardis E.R."/>
            <person name="Wilson R.K."/>
        </authorList>
    </citation>
    <scope>NUCLEOTIDE SEQUENCE [LARGE SCALE GENOMIC DNA]</scope>
    <source>
        <strain evidence="12 13">Glennie</strain>
    </source>
</reference>
<comment type="subunit">
    <text evidence="10">Component of the RZZ complex composed of KNTC1/ROD, ZW10 and ZWILCH; in the complex interacts directly with KNTC1/ROD.</text>
</comment>
<dbReference type="Gene3D" id="1.10.287.1880">
    <property type="match status" value="1"/>
</dbReference>
<dbReference type="Proteomes" id="UP000002279">
    <property type="component" value="Chromosome 5"/>
</dbReference>
<dbReference type="PANTHER" id="PTHR15995">
    <property type="entry name" value="PROTEIN ZWILCH HOMOLOG"/>
    <property type="match status" value="1"/>
</dbReference>
<dbReference type="FunCoup" id="F7FDV4">
    <property type="interactions" value="902"/>
</dbReference>
<dbReference type="Gene3D" id="6.10.140.520">
    <property type="match status" value="1"/>
</dbReference>
<keyword evidence="6 11" id="KW-0995">Kinetochore</keyword>
<dbReference type="GO" id="GO:0034501">
    <property type="term" value="P:protein localization to kinetochore"/>
    <property type="evidence" value="ECO:0000318"/>
    <property type="project" value="GO_Central"/>
</dbReference>
<evidence type="ECO:0000256" key="8">
    <source>
        <dbReference type="ARBA" id="ARBA00023328"/>
    </source>
</evidence>
<evidence type="ECO:0000256" key="6">
    <source>
        <dbReference type="ARBA" id="ARBA00022838"/>
    </source>
</evidence>
<gene>
    <name evidence="12" type="primary">ZWILCH</name>
</gene>
<dbReference type="STRING" id="9258.ENSOANP00000007221"/>
<evidence type="ECO:0000256" key="5">
    <source>
        <dbReference type="ARBA" id="ARBA00022776"/>
    </source>
</evidence>
<dbReference type="AlphaFoldDB" id="F7FDV4"/>
<evidence type="ECO:0000313" key="12">
    <source>
        <dbReference type="Ensembl" id="ENSOANP00000007221.2"/>
    </source>
</evidence>
<keyword evidence="7 11" id="KW-0131">Cell cycle</keyword>
<proteinExistence type="inferred from homology"/>
<dbReference type="OMA" id="PARTTWF"/>
<keyword evidence="5 11" id="KW-0498">Mitosis</keyword>
<evidence type="ECO:0000256" key="4">
    <source>
        <dbReference type="ARBA" id="ARBA00022618"/>
    </source>
</evidence>
<accession>F7FDV4</accession>
<dbReference type="Ensembl" id="ENSOANT00000007223.4">
    <property type="protein sequence ID" value="ENSOANP00000007221.2"/>
    <property type="gene ID" value="ENSOANG00000004555.4"/>
</dbReference>
<evidence type="ECO:0000256" key="9">
    <source>
        <dbReference type="ARBA" id="ARBA00054094"/>
    </source>
</evidence>
<evidence type="ECO:0000256" key="7">
    <source>
        <dbReference type="ARBA" id="ARBA00023306"/>
    </source>
</evidence>
<dbReference type="InterPro" id="IPR018630">
    <property type="entry name" value="Zwilch"/>
</dbReference>
<dbReference type="RefSeq" id="XP_001511193.2">
    <property type="nucleotide sequence ID" value="XM_001511143.6"/>
</dbReference>
<keyword evidence="3 11" id="KW-0158">Chromosome</keyword>
<dbReference type="KEGG" id="oaa:100080303"/>
<dbReference type="GeneID" id="100080303"/>
<dbReference type="Gene3D" id="6.20.270.10">
    <property type="match status" value="1"/>
</dbReference>
<sequence length="594" mass="67062">MWQDSNRAAEGLYRRLLRAFEDGKKAILKEPFTYQTDVQVRLVSAGQQSPLESFWNGKDMVFIVEKAPIKEEEANHVEDIQPEETVISELSVGENVGPLGLSIGRARQLMALYTMSQNPNMTHLEISRPVPVLPPLWVRCDGSDPEGTCWLGAEPLKTKSSITGIMFHIVTSTGPVADKSCLVKLEDLKKRHKKRHHSSTVATRGFARYELFRSTALDDTISALESSITLDVSWSPVDEVLQIPPLTSAATLNIKVESGDPRSLLYHLHRELKFLLVLAGGLKTGITEWPEPLEAKPAVELVQELLTDLKNKLDGFVTSGKKEAEEVKCDTAAVDESIKWLFMERGDLDFAEQLWCKMRKSIASYQDLVKCFTLVIQALKCGDIQPWLHSGSSSLLGKLIQQSYHGTMDVVSLSGSTPIQMLLEIGLDKIKKDYINCFIGQELASLNHLEYFITSAVDIQEQVHRVQKLHHMLEIVISCTVLLKLKHEILFPLTQSCIKYYQQNPLNEQHLFQLPIRPTAIKKFYQSESPQTWRVEVSSGPGQEVKTLWQLSDNPPVEHLSFSKQDLSESTFNSNIEERMYFTTTANCSRVYFT</sequence>
<comment type="subcellular location">
    <subcellularLocation>
        <location evidence="1 11">Chromosome</location>
        <location evidence="1 11">Centromere</location>
        <location evidence="1 11">Kinetochore</location>
    </subcellularLocation>
</comment>
<keyword evidence="13" id="KW-1185">Reference proteome</keyword>
<dbReference type="OrthoDB" id="5556307at2759"/>
<evidence type="ECO:0000256" key="11">
    <source>
        <dbReference type="RuleBase" id="RU369076"/>
    </source>
</evidence>
<dbReference type="GO" id="GO:0007094">
    <property type="term" value="P:mitotic spindle assembly checkpoint signaling"/>
    <property type="evidence" value="ECO:0000318"/>
    <property type="project" value="GO_Central"/>
</dbReference>